<evidence type="ECO:0000313" key="10">
    <source>
        <dbReference type="Proteomes" id="UP000785679"/>
    </source>
</evidence>
<evidence type="ECO:0000256" key="5">
    <source>
        <dbReference type="ARBA" id="ARBA00022741"/>
    </source>
</evidence>
<evidence type="ECO:0000256" key="3">
    <source>
        <dbReference type="ARBA" id="ARBA00014701"/>
    </source>
</evidence>
<name>A0A8J8N9Q4_HALGN</name>
<dbReference type="NCBIfam" id="TIGR00744">
    <property type="entry name" value="ROK_glcA_fam"/>
    <property type="match status" value="1"/>
</dbReference>
<evidence type="ECO:0000256" key="6">
    <source>
        <dbReference type="ARBA" id="ARBA00022777"/>
    </source>
</evidence>
<protein>
    <recommendedName>
        <fullName evidence="3">Glucokinase</fullName>
        <ecNumber evidence="2">2.7.1.2</ecNumber>
    </recommendedName>
    <alternativeName>
        <fullName evidence="8">Glucose kinase</fullName>
    </alternativeName>
</protein>
<dbReference type="InterPro" id="IPR043129">
    <property type="entry name" value="ATPase_NBD"/>
</dbReference>
<dbReference type="Pfam" id="PF00480">
    <property type="entry name" value="ROK"/>
    <property type="match status" value="1"/>
</dbReference>
<dbReference type="InterPro" id="IPR000600">
    <property type="entry name" value="ROK"/>
</dbReference>
<gene>
    <name evidence="9" type="ORF">FGO68_gene13440</name>
</gene>
<evidence type="ECO:0000256" key="8">
    <source>
        <dbReference type="ARBA" id="ARBA00032386"/>
    </source>
</evidence>
<keyword evidence="7" id="KW-0067">ATP-binding</keyword>
<dbReference type="GO" id="GO:0006096">
    <property type="term" value="P:glycolytic process"/>
    <property type="evidence" value="ECO:0007669"/>
    <property type="project" value="InterPro"/>
</dbReference>
<dbReference type="GO" id="GO:0005737">
    <property type="term" value="C:cytoplasm"/>
    <property type="evidence" value="ECO:0007669"/>
    <property type="project" value="InterPro"/>
</dbReference>
<dbReference type="AlphaFoldDB" id="A0A8J8N9Q4"/>
<keyword evidence="5" id="KW-0547">Nucleotide-binding</keyword>
<comment type="caution">
    <text evidence="9">The sequence shown here is derived from an EMBL/GenBank/DDBJ whole genome shotgun (WGS) entry which is preliminary data.</text>
</comment>
<keyword evidence="6" id="KW-0418">Kinase</keyword>
<evidence type="ECO:0000256" key="1">
    <source>
        <dbReference type="ARBA" id="ARBA00006479"/>
    </source>
</evidence>
<organism evidence="9 10">
    <name type="scientific">Halteria grandinella</name>
    <dbReference type="NCBI Taxonomy" id="5974"/>
    <lineage>
        <taxon>Eukaryota</taxon>
        <taxon>Sar</taxon>
        <taxon>Alveolata</taxon>
        <taxon>Ciliophora</taxon>
        <taxon>Intramacronucleata</taxon>
        <taxon>Spirotrichea</taxon>
        <taxon>Stichotrichia</taxon>
        <taxon>Sporadotrichida</taxon>
        <taxon>Halteriidae</taxon>
        <taxon>Halteria</taxon>
    </lineage>
</organism>
<dbReference type="PROSITE" id="PS01125">
    <property type="entry name" value="ROK"/>
    <property type="match status" value="1"/>
</dbReference>
<dbReference type="OrthoDB" id="61890at2759"/>
<dbReference type="GO" id="GO:0004340">
    <property type="term" value="F:glucokinase activity"/>
    <property type="evidence" value="ECO:0007669"/>
    <property type="project" value="UniProtKB-EC"/>
</dbReference>
<keyword evidence="10" id="KW-1185">Reference proteome</keyword>
<dbReference type="GO" id="GO:0005524">
    <property type="term" value="F:ATP binding"/>
    <property type="evidence" value="ECO:0007669"/>
    <property type="project" value="UniProtKB-KW"/>
</dbReference>
<evidence type="ECO:0000313" key="9">
    <source>
        <dbReference type="EMBL" id="TNV70903.1"/>
    </source>
</evidence>
<proteinExistence type="inferred from homology"/>
<dbReference type="PANTHER" id="PTHR18964">
    <property type="entry name" value="ROK (REPRESSOR, ORF, KINASE) FAMILY"/>
    <property type="match status" value="1"/>
</dbReference>
<evidence type="ECO:0000256" key="2">
    <source>
        <dbReference type="ARBA" id="ARBA00012323"/>
    </source>
</evidence>
<evidence type="ECO:0000256" key="4">
    <source>
        <dbReference type="ARBA" id="ARBA00022679"/>
    </source>
</evidence>
<dbReference type="Proteomes" id="UP000785679">
    <property type="component" value="Unassembled WGS sequence"/>
</dbReference>
<keyword evidence="4" id="KW-0808">Transferase</keyword>
<dbReference type="Gene3D" id="3.30.420.40">
    <property type="match status" value="2"/>
</dbReference>
<comment type="similarity">
    <text evidence="1">Belongs to the ROK (NagC/XylR) family.</text>
</comment>
<evidence type="ECO:0000256" key="7">
    <source>
        <dbReference type="ARBA" id="ARBA00022840"/>
    </source>
</evidence>
<dbReference type="InterPro" id="IPR049874">
    <property type="entry name" value="ROK_cs"/>
</dbReference>
<dbReference type="EMBL" id="RRYP01031804">
    <property type="protein sequence ID" value="TNV70903.1"/>
    <property type="molecule type" value="Genomic_DNA"/>
</dbReference>
<dbReference type="EC" id="2.7.1.2" evidence="2"/>
<accession>A0A8J8N9Q4</accession>
<sequence length="365" mass="37626">MGNTIGIDVGGTKVLGGVVDENGKILATARKETPRQGGSELTRTIADTAKELMAQFKVSSVGVSAAGFVSSDRKTMLATPNIADWNGVDLDADLTAQIGLPVVIENDANAAAWGEAKFGAGRNQNHMMMLTVGTGIGGGIVVNGSLYRGAFGIAAEFGHLRVVPDGHLCGCGARGCFEQYASGNALLRHAREAINASPEIARNLLSRGDGTVAGLTGKAITDAAREGDPVALAAFNTTGQWLGAGIASLSVLLDPACVVIGGGVIDAGEILLKPTREALERTMPFAGKHPYPELIAAELGNEAGLVGVADLARAQISKGYFNPICSRTVSIVFIISTVSFQVRISDSSFPVVTSCLKCSACSRNP</sequence>
<dbReference type="InterPro" id="IPR004654">
    <property type="entry name" value="ROK_glcA"/>
</dbReference>
<dbReference type="CDD" id="cd24061">
    <property type="entry name" value="ASKHA_NBD_ROK_SgGLK-like"/>
    <property type="match status" value="1"/>
</dbReference>
<reference evidence="9" key="1">
    <citation type="submission" date="2019-06" db="EMBL/GenBank/DDBJ databases">
        <authorList>
            <person name="Zheng W."/>
        </authorList>
    </citation>
    <scope>NUCLEOTIDE SEQUENCE</scope>
    <source>
        <strain evidence="9">QDHG01</strain>
    </source>
</reference>
<dbReference type="PANTHER" id="PTHR18964:SF173">
    <property type="entry name" value="GLUCOKINASE"/>
    <property type="match status" value="1"/>
</dbReference>
<dbReference type="SUPFAM" id="SSF53067">
    <property type="entry name" value="Actin-like ATPase domain"/>
    <property type="match status" value="1"/>
</dbReference>